<keyword evidence="3" id="KW-1185">Reference proteome</keyword>
<name>E6LID2_ENTI1</name>
<dbReference type="STRING" id="888064.HMPREF9088_2122"/>
<reference evidence="2 3" key="1">
    <citation type="submission" date="2010-12" db="EMBL/GenBank/DDBJ databases">
        <authorList>
            <person name="Muzny D."/>
            <person name="Qin X."/>
            <person name="Deng J."/>
            <person name="Jiang H."/>
            <person name="Liu Y."/>
            <person name="Qu J."/>
            <person name="Song X.-Z."/>
            <person name="Zhang L."/>
            <person name="Thornton R."/>
            <person name="Coyle M."/>
            <person name="Francisco L."/>
            <person name="Jackson L."/>
            <person name="Javaid M."/>
            <person name="Korchina V."/>
            <person name="Kovar C."/>
            <person name="Mata R."/>
            <person name="Mathew T."/>
            <person name="Ngo R."/>
            <person name="Nguyen L."/>
            <person name="Nguyen N."/>
            <person name="Okwuonu G."/>
            <person name="Ongeri F."/>
            <person name="Pham C."/>
            <person name="Simmons D."/>
            <person name="Wilczek-Boney K."/>
            <person name="Hale W."/>
            <person name="Jakkamsetti A."/>
            <person name="Pham P."/>
            <person name="Ruth R."/>
            <person name="San Lucas F."/>
            <person name="Warren J."/>
            <person name="Zhang J."/>
            <person name="Zhao Z."/>
            <person name="Zhou C."/>
            <person name="Zhu D."/>
            <person name="Lee S."/>
            <person name="Bess C."/>
            <person name="Blankenburg K."/>
            <person name="Forbes L."/>
            <person name="Fu Q."/>
            <person name="Gubbala S."/>
            <person name="Hirani K."/>
            <person name="Jayaseelan J.C."/>
            <person name="Lara F."/>
            <person name="Munidasa M."/>
            <person name="Palculict T."/>
            <person name="Patil S."/>
            <person name="Pu L.-L."/>
            <person name="Saada N."/>
            <person name="Tang L."/>
            <person name="Weissenberger G."/>
            <person name="Zhu Y."/>
            <person name="Hemphill L."/>
            <person name="Shang Y."/>
            <person name="Youmans B."/>
            <person name="Ayvaz T."/>
            <person name="Ross M."/>
            <person name="Santibanez J."/>
            <person name="Aqrawi P."/>
            <person name="Gross S."/>
            <person name="Joshi V."/>
            <person name="Fowler G."/>
            <person name="Nazareth L."/>
            <person name="Reid J."/>
            <person name="Worley K."/>
            <person name="Petrosino J."/>
            <person name="Highlander S."/>
            <person name="Gibbs R."/>
        </authorList>
    </citation>
    <scope>NUCLEOTIDE SEQUENCE [LARGE SCALE GENOMIC DNA]</scope>
    <source>
        <strain evidence="3">DSM 15952 / CCUG 50447 / LMG 22039 / TP 1.5</strain>
    </source>
</reference>
<dbReference type="OrthoDB" id="9784844at2"/>
<dbReference type="eggNOG" id="COG5523">
    <property type="taxonomic scope" value="Bacteria"/>
</dbReference>
<dbReference type="InterPro" id="IPR010380">
    <property type="entry name" value="DUF975"/>
</dbReference>
<gene>
    <name evidence="2" type="ORF">HMPREF9088_2122</name>
</gene>
<proteinExistence type="predicted"/>
<dbReference type="PANTHER" id="PTHR40076">
    <property type="entry name" value="MEMBRANE PROTEIN-RELATED"/>
    <property type="match status" value="1"/>
</dbReference>
<dbReference type="AlphaFoldDB" id="E6LID2"/>
<evidence type="ECO:0008006" key="4">
    <source>
        <dbReference type="Google" id="ProtNLM"/>
    </source>
</evidence>
<dbReference type="RefSeq" id="WP_007209133.1">
    <property type="nucleotide sequence ID" value="NZ_GL622241.1"/>
</dbReference>
<keyword evidence="1" id="KW-0812">Transmembrane</keyword>
<evidence type="ECO:0000313" key="2">
    <source>
        <dbReference type="EMBL" id="EFU73007.1"/>
    </source>
</evidence>
<keyword evidence="1" id="KW-0472">Membrane</keyword>
<sequence length="236" mass="26521">MKSNREIKKQAKELLAGRWGSAILLNLVPTLLVIVVFVLIGIPSIWALSSITQDTSTTILTNVSSDNDPNYMVTLGANIIGTLFSTAITWTFLDLLRGTKQKINPLSDAFRAFQSPFLLAVVIICILISIFQSLWFLLFVIPGIIKGYSYSQSYTIFYDTYQHTGEKMGYLDSITASRRLMNGYKMQLFLLDLSFIGWHILCLFTAGIGYLWLTPYIAASHTAFYDSLPKEEALVF</sequence>
<organism evidence="2 3">
    <name type="scientific">Enterococcus italicus (strain DSM 15952 / CCUG 50447 / LMG 22039 / TP 1.5)</name>
    <dbReference type="NCBI Taxonomy" id="888064"/>
    <lineage>
        <taxon>Bacteria</taxon>
        <taxon>Bacillati</taxon>
        <taxon>Bacillota</taxon>
        <taxon>Bacilli</taxon>
        <taxon>Lactobacillales</taxon>
        <taxon>Enterococcaceae</taxon>
        <taxon>Enterococcus</taxon>
    </lineage>
</organism>
<feature type="transmembrane region" description="Helical" evidence="1">
    <location>
        <begin position="188"/>
        <end position="213"/>
    </location>
</feature>
<comment type="caution">
    <text evidence="2">The sequence shown here is derived from an EMBL/GenBank/DDBJ whole genome shotgun (WGS) entry which is preliminary data.</text>
</comment>
<feature type="transmembrane region" description="Helical" evidence="1">
    <location>
        <begin position="21"/>
        <end position="51"/>
    </location>
</feature>
<dbReference type="Pfam" id="PF06161">
    <property type="entry name" value="DUF975"/>
    <property type="match status" value="1"/>
</dbReference>
<dbReference type="HOGENOM" id="CLU_045673_3_1_9"/>
<protein>
    <recommendedName>
        <fullName evidence="4">Integral membrane protein</fullName>
    </recommendedName>
</protein>
<accession>E6LID2</accession>
<dbReference type="EMBL" id="AEPV01000086">
    <property type="protein sequence ID" value="EFU73007.1"/>
    <property type="molecule type" value="Genomic_DNA"/>
</dbReference>
<evidence type="ECO:0000256" key="1">
    <source>
        <dbReference type="SAM" id="Phobius"/>
    </source>
</evidence>
<dbReference type="PANTHER" id="PTHR40076:SF1">
    <property type="entry name" value="MEMBRANE PROTEIN"/>
    <property type="match status" value="1"/>
</dbReference>
<evidence type="ECO:0000313" key="3">
    <source>
        <dbReference type="Proteomes" id="UP000010296"/>
    </source>
</evidence>
<dbReference type="GeneID" id="302704928"/>
<keyword evidence="1" id="KW-1133">Transmembrane helix</keyword>
<feature type="transmembrane region" description="Helical" evidence="1">
    <location>
        <begin position="71"/>
        <end position="96"/>
    </location>
</feature>
<feature type="transmembrane region" description="Helical" evidence="1">
    <location>
        <begin position="117"/>
        <end position="145"/>
    </location>
</feature>
<dbReference type="Proteomes" id="UP000010296">
    <property type="component" value="Unassembled WGS sequence"/>
</dbReference>